<sequence length="106" mass="12208">MIMYLLRANQESDYNAMVAYLKDKGYTWKDGKELTYKEAKESLGNDKRKVMLLQGSHVNDYQGGNTGAFITVTYLSKVNKLKSLLNEPAWTMDNVQTIIPLEYYNI</sequence>
<name>A0A8D6UBQ2_9CAUD</name>
<reference evidence="1" key="1">
    <citation type="submission" date="2023-02" db="EMBL/GenBank/DDBJ databases">
        <authorList>
            <person name="Petit M.-A."/>
            <person name="Lossouarn J."/>
        </authorList>
    </citation>
    <scope>NUCLEOTIDE SEQUENCE [LARGE SCALE GENOMIC DNA]</scope>
</reference>
<organism evidence="1">
    <name type="scientific">Enterococcus phage Porthos</name>
    <dbReference type="NCBI Taxonomy" id="2795670"/>
    <lineage>
        <taxon>Viruses</taxon>
        <taxon>Duplodnaviria</taxon>
        <taxon>Heunggongvirae</taxon>
        <taxon>Uroviricota</taxon>
        <taxon>Caudoviricetes</taxon>
        <taxon>Herelleviridae</taxon>
        <taxon>Brockvirinae</taxon>
        <taxon>Schiekvirus</taxon>
        <taxon>Schiekvirus Porthos</taxon>
    </lineage>
</organism>
<evidence type="ECO:0000313" key="2">
    <source>
        <dbReference type="EMBL" id="CAD7757712.1"/>
    </source>
</evidence>
<dbReference type="EMBL" id="LR990835">
    <property type="protein sequence ID" value="CAD7757524.1"/>
    <property type="molecule type" value="Genomic_DNA"/>
</dbReference>
<proteinExistence type="predicted"/>
<gene>
    <name evidence="2" type="ORF">PORT_194</name>
    <name evidence="1" type="ORF">PORT_6</name>
</gene>
<evidence type="ECO:0000313" key="1">
    <source>
        <dbReference type="EMBL" id="CAD7757524.1"/>
    </source>
</evidence>
<protein>
    <submittedName>
        <fullName evidence="1">Uncharacterized protein</fullName>
    </submittedName>
</protein>
<accession>A0A8D6UBQ2</accession>
<dbReference type="EMBL" id="LR990835">
    <property type="protein sequence ID" value="CAD7757712.1"/>
    <property type="molecule type" value="Genomic_DNA"/>
</dbReference>